<sequence length="813" mass="90043">MASDSSPANFNNGPSSPDDSLSSPIPNTSSPAHRRRRGRRQASTPSSAAATPPPNPSRFANSAATPTPSRSTKRGRRAATSPTPPAAATPSSTDDFPPPSSDGGDDMEEATPTFVWGTNISVQDVKNAIQMFIKHFRDPQELSNDIYGEGKYTRMVHRVLEVEGEWIDVDAHDVFNYDSDLYNKMMRYPLEVLAIFDIVLMDIVSLINPLFDKHVQVRIHNLKSSTSMRNLNPSDIEKMVSLKGMVIRCSSIIPEIREAVFRCIVCGYHSEPVVVDRGRITEPTSCLKQECLAKNSMTLVHNRCRFADKQIVRLQETPDEIPEGGTPHTVSLLMHDKLVDAGKPGDRVETYIDCLHIKKSDKSRMTAEDPMEADKGSQRVDDDVQFDEDKVEELKELSKQPDIYEKLTRSLAPNIWELDDVKKGLLCQLFGGNALKLPSGASFRGDINILLVGDPGTSKSQLLQYIHKLAPRGIYTSGRGSSAVGLTAYVAKDPETGETVLESGALVLSDRGICCIDEFDKMSDNARSMLHEVMEQQTVSIAKAGIIASLNARTSVLACANPSGSRYNPRLSVIDNIHLPPTLLSRFDLIYLILDKADEQTDRRLAKHIVSLHFEDTEIAEYDVIDLATLTAYVSYARKNIHPKLSDEAAEELTRGYVEMRKRGNFPGSSKKVITATPRQIESLIRLSEALARIRFSEWVEMRDVTEAFRLLEVAMQQSATDHSTGTIDMDLITTGVSASERMRRESMLSAARNIIMDKLQLGGPSIRLLELLDELKKQSSGSEIHLHDLRTAVTTLASEGFVVLHGDSVKRI</sequence>
<dbReference type="InterPro" id="IPR033762">
    <property type="entry name" value="MCM_OB"/>
</dbReference>
<keyword evidence="3 12" id="KW-0235">DNA replication</keyword>
<dbReference type="InterPro" id="IPR031327">
    <property type="entry name" value="MCM"/>
</dbReference>
<dbReference type="Gene3D" id="3.30.1640.10">
    <property type="entry name" value="mini-chromosome maintenance (MCM) complex, chain A, domain 1"/>
    <property type="match status" value="1"/>
</dbReference>
<comment type="caution">
    <text evidence="15">The sequence shown here is derived from an EMBL/GenBank/DDBJ whole genome shotgun (WGS) entry which is preliminary data.</text>
</comment>
<dbReference type="InterPro" id="IPR008047">
    <property type="entry name" value="MCM_4"/>
</dbReference>
<dbReference type="SMART" id="SM00382">
    <property type="entry name" value="AAA"/>
    <property type="match status" value="1"/>
</dbReference>
<dbReference type="CDD" id="cd17755">
    <property type="entry name" value="MCM4"/>
    <property type="match status" value="1"/>
</dbReference>
<evidence type="ECO:0000259" key="14">
    <source>
        <dbReference type="PROSITE" id="PS50051"/>
    </source>
</evidence>
<dbReference type="InterPro" id="IPR018525">
    <property type="entry name" value="MCM_CS"/>
</dbReference>
<dbReference type="SUPFAM" id="SSF50249">
    <property type="entry name" value="Nucleic acid-binding proteins"/>
    <property type="match status" value="1"/>
</dbReference>
<dbReference type="Pfam" id="PF14551">
    <property type="entry name" value="MCM_N"/>
    <property type="match status" value="1"/>
</dbReference>
<evidence type="ECO:0000256" key="4">
    <source>
        <dbReference type="ARBA" id="ARBA00022741"/>
    </source>
</evidence>
<dbReference type="InterPro" id="IPR027925">
    <property type="entry name" value="MCM_N"/>
</dbReference>
<evidence type="ECO:0000256" key="10">
    <source>
        <dbReference type="ARBA" id="ARBA00047995"/>
    </source>
</evidence>
<dbReference type="PANTHER" id="PTHR11630:SF66">
    <property type="entry name" value="DNA REPLICATION LICENSING FACTOR MCM4"/>
    <property type="match status" value="1"/>
</dbReference>
<keyword evidence="8 11" id="KW-0238">DNA-binding</keyword>
<dbReference type="Proteomes" id="UP001472677">
    <property type="component" value="Unassembled WGS sequence"/>
</dbReference>
<evidence type="ECO:0000256" key="3">
    <source>
        <dbReference type="ARBA" id="ARBA00022705"/>
    </source>
</evidence>
<dbReference type="InterPro" id="IPR041562">
    <property type="entry name" value="MCM_lid"/>
</dbReference>
<dbReference type="Gene3D" id="3.40.50.300">
    <property type="entry name" value="P-loop containing nucleotide triphosphate hydrolases"/>
    <property type="match status" value="1"/>
</dbReference>
<dbReference type="PROSITE" id="PS50051">
    <property type="entry name" value="MCM_2"/>
    <property type="match status" value="1"/>
</dbReference>
<dbReference type="PROSITE" id="PS00847">
    <property type="entry name" value="MCM_1"/>
    <property type="match status" value="1"/>
</dbReference>
<dbReference type="EMBL" id="JBBPBM010000009">
    <property type="protein sequence ID" value="KAK8568072.1"/>
    <property type="molecule type" value="Genomic_DNA"/>
</dbReference>
<evidence type="ECO:0000256" key="2">
    <source>
        <dbReference type="ARBA" id="ARBA00008010"/>
    </source>
</evidence>
<evidence type="ECO:0000256" key="12">
    <source>
        <dbReference type="RuleBase" id="RU368062"/>
    </source>
</evidence>
<dbReference type="PRINTS" id="PR01657">
    <property type="entry name" value="MCMFAMILY"/>
</dbReference>
<dbReference type="PANTHER" id="PTHR11630">
    <property type="entry name" value="DNA REPLICATION LICENSING FACTOR MCM FAMILY MEMBER"/>
    <property type="match status" value="1"/>
</dbReference>
<keyword evidence="4 11" id="KW-0547">Nucleotide-binding</keyword>
<dbReference type="PRINTS" id="PR01660">
    <property type="entry name" value="MCMPROTEIN4"/>
</dbReference>
<dbReference type="EC" id="3.6.4.12" evidence="12"/>
<comment type="catalytic activity">
    <reaction evidence="10 12">
        <text>ATP + H2O = ADP + phosphate + H(+)</text>
        <dbReference type="Rhea" id="RHEA:13065"/>
        <dbReference type="ChEBI" id="CHEBI:15377"/>
        <dbReference type="ChEBI" id="CHEBI:15378"/>
        <dbReference type="ChEBI" id="CHEBI:30616"/>
        <dbReference type="ChEBI" id="CHEBI:43474"/>
        <dbReference type="ChEBI" id="CHEBI:456216"/>
        <dbReference type="EC" id="3.6.4.12"/>
    </reaction>
</comment>
<feature type="compositionally biased region" description="Polar residues" evidence="13">
    <location>
        <begin position="1"/>
        <end position="13"/>
    </location>
</feature>
<proteinExistence type="inferred from homology"/>
<gene>
    <name evidence="15" type="ORF">V6N12_006639</name>
</gene>
<dbReference type="Gene3D" id="2.40.50.140">
    <property type="entry name" value="Nucleic acid-binding proteins"/>
    <property type="match status" value="1"/>
</dbReference>
<keyword evidence="7 11" id="KW-0067">ATP-binding</keyword>
<dbReference type="InterPro" id="IPR003593">
    <property type="entry name" value="AAA+_ATPase"/>
</dbReference>
<feature type="domain" description="MCM C-terminal AAA(+) ATPase" evidence="14">
    <location>
        <begin position="403"/>
        <end position="609"/>
    </location>
</feature>
<evidence type="ECO:0000313" key="16">
    <source>
        <dbReference type="Proteomes" id="UP001472677"/>
    </source>
</evidence>
<comment type="similarity">
    <text evidence="2 11">Belongs to the MCM family.</text>
</comment>
<dbReference type="Gene3D" id="2.20.28.10">
    <property type="match status" value="1"/>
</dbReference>
<reference evidence="15 16" key="1">
    <citation type="journal article" date="2024" name="G3 (Bethesda)">
        <title>Genome assembly of Hibiscus sabdariffa L. provides insights into metabolisms of medicinal natural products.</title>
        <authorList>
            <person name="Kim T."/>
        </authorList>
    </citation>
    <scope>NUCLEOTIDE SEQUENCE [LARGE SCALE GENOMIC DNA]</scope>
    <source>
        <strain evidence="15">TK-2024</strain>
        <tissue evidence="15">Old leaves</tissue>
    </source>
</reference>
<dbReference type="SMART" id="SM00350">
    <property type="entry name" value="MCM"/>
    <property type="match status" value="1"/>
</dbReference>
<feature type="region of interest" description="Disordered" evidence="13">
    <location>
        <begin position="1"/>
        <end position="111"/>
    </location>
</feature>
<keyword evidence="5 12" id="KW-0378">Hydrolase</keyword>
<dbReference type="SUPFAM" id="SSF52540">
    <property type="entry name" value="P-loop containing nucleoside triphosphate hydrolases"/>
    <property type="match status" value="1"/>
</dbReference>
<evidence type="ECO:0000256" key="6">
    <source>
        <dbReference type="ARBA" id="ARBA00022806"/>
    </source>
</evidence>
<dbReference type="Pfam" id="PF00493">
    <property type="entry name" value="MCM"/>
    <property type="match status" value="1"/>
</dbReference>
<dbReference type="Pfam" id="PF17207">
    <property type="entry name" value="MCM_OB"/>
    <property type="match status" value="1"/>
</dbReference>
<feature type="compositionally biased region" description="Polar residues" evidence="13">
    <location>
        <begin position="58"/>
        <end position="70"/>
    </location>
</feature>
<evidence type="ECO:0000256" key="5">
    <source>
        <dbReference type="ARBA" id="ARBA00022801"/>
    </source>
</evidence>
<evidence type="ECO:0000256" key="13">
    <source>
        <dbReference type="SAM" id="MobiDB-lite"/>
    </source>
</evidence>
<name>A0ABR2EZG7_9ROSI</name>
<evidence type="ECO:0000313" key="15">
    <source>
        <dbReference type="EMBL" id="KAK8568072.1"/>
    </source>
</evidence>
<dbReference type="Pfam" id="PF21128">
    <property type="entry name" value="WHD_MCM4"/>
    <property type="match status" value="1"/>
</dbReference>
<evidence type="ECO:0000256" key="1">
    <source>
        <dbReference type="ARBA" id="ARBA00004123"/>
    </source>
</evidence>
<dbReference type="Pfam" id="PF17855">
    <property type="entry name" value="MCM_lid"/>
    <property type="match status" value="1"/>
</dbReference>
<comment type="function">
    <text evidence="12">Acts as component of the MCM2-7 complex (MCM complex) which is the replicative helicase essential for 'once per cell cycle' DNA replication initiation and elongation in eukaryotic cells. The active ATPase sites in the MCM2-7 ring are formed through the interaction surfaces of two neighboring subunits such that a critical structure of a conserved arginine finger motif is provided in trans relative to the ATP-binding site of the Walker A box of the adjacent subunit. The six ATPase active sites, however, are likely to contribute differentially to the complex helicase activity.</text>
</comment>
<dbReference type="InterPro" id="IPR012340">
    <property type="entry name" value="NA-bd_OB-fold"/>
</dbReference>
<dbReference type="InterPro" id="IPR001208">
    <property type="entry name" value="MCM_dom"/>
</dbReference>
<evidence type="ECO:0000256" key="9">
    <source>
        <dbReference type="ARBA" id="ARBA00023242"/>
    </source>
</evidence>
<dbReference type="InterPro" id="IPR027417">
    <property type="entry name" value="P-loop_NTPase"/>
</dbReference>
<keyword evidence="9 12" id="KW-0539">Nucleus</keyword>
<protein>
    <recommendedName>
        <fullName evidence="12">DNA replication licensing factor MCM4</fullName>
        <ecNumber evidence="12">3.6.4.12</ecNumber>
    </recommendedName>
</protein>
<accession>A0ABR2EZG7</accession>
<feature type="compositionally biased region" description="Low complexity" evidence="13">
    <location>
        <begin position="14"/>
        <end position="26"/>
    </location>
</feature>
<keyword evidence="6 12" id="KW-0347">Helicase</keyword>
<comment type="subunit">
    <text evidence="12">Component of the MCM2-7 complex.</text>
</comment>
<keyword evidence="16" id="KW-1185">Reference proteome</keyword>
<comment type="subcellular location">
    <subcellularLocation>
        <location evidence="1">Nucleus</location>
    </subcellularLocation>
</comment>
<evidence type="ECO:0000256" key="8">
    <source>
        <dbReference type="ARBA" id="ARBA00023125"/>
    </source>
</evidence>
<evidence type="ECO:0000256" key="7">
    <source>
        <dbReference type="ARBA" id="ARBA00022840"/>
    </source>
</evidence>
<organism evidence="15 16">
    <name type="scientific">Hibiscus sabdariffa</name>
    <name type="common">roselle</name>
    <dbReference type="NCBI Taxonomy" id="183260"/>
    <lineage>
        <taxon>Eukaryota</taxon>
        <taxon>Viridiplantae</taxon>
        <taxon>Streptophyta</taxon>
        <taxon>Embryophyta</taxon>
        <taxon>Tracheophyta</taxon>
        <taxon>Spermatophyta</taxon>
        <taxon>Magnoliopsida</taxon>
        <taxon>eudicotyledons</taxon>
        <taxon>Gunneridae</taxon>
        <taxon>Pentapetalae</taxon>
        <taxon>rosids</taxon>
        <taxon>malvids</taxon>
        <taxon>Malvales</taxon>
        <taxon>Malvaceae</taxon>
        <taxon>Malvoideae</taxon>
        <taxon>Hibiscus</taxon>
    </lineage>
</organism>
<evidence type="ECO:0000256" key="11">
    <source>
        <dbReference type="RuleBase" id="RU004070"/>
    </source>
</evidence>